<evidence type="ECO:0000313" key="2">
    <source>
        <dbReference type="EMBL" id="AAU89220.1"/>
    </source>
</evidence>
<reference evidence="3" key="1">
    <citation type="journal article" date="2005" name="Nature">
        <title>The map-based sequence of the rice genome.</title>
        <authorList>
            <consortium name="International rice genome sequencing project (IRGSP)"/>
            <person name="Matsumoto T."/>
            <person name="Wu J."/>
            <person name="Kanamori H."/>
            <person name="Katayose Y."/>
            <person name="Fujisawa M."/>
            <person name="Namiki N."/>
            <person name="Mizuno H."/>
            <person name="Yamamoto K."/>
            <person name="Antonio B.A."/>
            <person name="Baba T."/>
            <person name="Sakata K."/>
            <person name="Nagamura Y."/>
            <person name="Aoki H."/>
            <person name="Arikawa K."/>
            <person name="Arita K."/>
            <person name="Bito T."/>
            <person name="Chiden Y."/>
            <person name="Fujitsuka N."/>
            <person name="Fukunaka R."/>
            <person name="Hamada M."/>
            <person name="Harada C."/>
            <person name="Hayashi A."/>
            <person name="Hijishita S."/>
            <person name="Honda M."/>
            <person name="Hosokawa S."/>
            <person name="Ichikawa Y."/>
            <person name="Idonuma A."/>
            <person name="Iijima M."/>
            <person name="Ikeda M."/>
            <person name="Ikeno M."/>
            <person name="Ito K."/>
            <person name="Ito S."/>
            <person name="Ito T."/>
            <person name="Ito Y."/>
            <person name="Ito Y."/>
            <person name="Iwabuchi A."/>
            <person name="Kamiya K."/>
            <person name="Karasawa W."/>
            <person name="Kurita K."/>
            <person name="Katagiri S."/>
            <person name="Kikuta A."/>
            <person name="Kobayashi H."/>
            <person name="Kobayashi N."/>
            <person name="Machita K."/>
            <person name="Maehara T."/>
            <person name="Masukawa M."/>
            <person name="Mizubayashi T."/>
            <person name="Mukai Y."/>
            <person name="Nagasaki H."/>
            <person name="Nagata Y."/>
            <person name="Naito S."/>
            <person name="Nakashima M."/>
            <person name="Nakama Y."/>
            <person name="Nakamichi Y."/>
            <person name="Nakamura M."/>
            <person name="Meguro A."/>
            <person name="Negishi M."/>
            <person name="Ohta I."/>
            <person name="Ohta T."/>
            <person name="Okamoto M."/>
            <person name="Ono N."/>
            <person name="Saji S."/>
            <person name="Sakaguchi M."/>
            <person name="Sakai K."/>
            <person name="Shibata M."/>
            <person name="Shimokawa T."/>
            <person name="Song J."/>
            <person name="Takazaki Y."/>
            <person name="Terasawa K."/>
            <person name="Tsugane M."/>
            <person name="Tsuji K."/>
            <person name="Ueda S."/>
            <person name="Waki K."/>
            <person name="Yamagata H."/>
            <person name="Yamamoto M."/>
            <person name="Yamamoto S."/>
            <person name="Yamane H."/>
            <person name="Yoshiki S."/>
            <person name="Yoshihara R."/>
            <person name="Yukawa K."/>
            <person name="Zhong H."/>
            <person name="Yano M."/>
            <person name="Yuan Q."/>
            <person name="Ouyang S."/>
            <person name="Liu J."/>
            <person name="Jones K.M."/>
            <person name="Gansberger K."/>
            <person name="Moffat K."/>
            <person name="Hill J."/>
            <person name="Bera J."/>
            <person name="Fadrosh D."/>
            <person name="Jin S."/>
            <person name="Johri S."/>
            <person name="Kim M."/>
            <person name="Overton L."/>
            <person name="Reardon M."/>
            <person name="Tsitrin T."/>
            <person name="Vuong H."/>
            <person name="Weaver B."/>
            <person name="Ciecko A."/>
            <person name="Tallon L."/>
            <person name="Jackson J."/>
            <person name="Pai G."/>
            <person name="Aken S.V."/>
            <person name="Utterback T."/>
            <person name="Reidmuller S."/>
            <person name="Feldblyum T."/>
            <person name="Hsiao J."/>
            <person name="Zismann V."/>
            <person name="Iobst S."/>
            <person name="de Vazeille A.R."/>
            <person name="Buell C.R."/>
            <person name="Ying K."/>
            <person name="Li Y."/>
            <person name="Lu T."/>
            <person name="Huang Y."/>
            <person name="Zhao Q."/>
            <person name="Feng Q."/>
            <person name="Zhang L."/>
            <person name="Zhu J."/>
            <person name="Weng Q."/>
            <person name="Mu J."/>
            <person name="Lu Y."/>
            <person name="Fan D."/>
            <person name="Liu Y."/>
            <person name="Guan J."/>
            <person name="Zhang Y."/>
            <person name="Yu S."/>
            <person name="Liu X."/>
            <person name="Zhang Y."/>
            <person name="Hong G."/>
            <person name="Han B."/>
            <person name="Choisne N."/>
            <person name="Demange N."/>
            <person name="Orjeda G."/>
            <person name="Samain S."/>
            <person name="Cattolico L."/>
            <person name="Pelletier E."/>
            <person name="Couloux A."/>
            <person name="Segurens B."/>
            <person name="Wincker P."/>
            <person name="D'Hont A."/>
            <person name="Scarpelli C."/>
            <person name="Weissenbach J."/>
            <person name="Salanoubat M."/>
            <person name="Quetier F."/>
            <person name="Yu Y."/>
            <person name="Kim H.R."/>
            <person name="Rambo T."/>
            <person name="Currie J."/>
            <person name="Collura K."/>
            <person name="Luo M."/>
            <person name="Yang T."/>
            <person name="Ammiraju J.S.S."/>
            <person name="Engler F."/>
            <person name="Soderlund C."/>
            <person name="Wing R.A."/>
            <person name="Palmer L.E."/>
            <person name="de la Bastide M."/>
            <person name="Spiegel L."/>
            <person name="Nascimento L."/>
            <person name="Zutavern T."/>
            <person name="O'Shaughnessy A."/>
            <person name="Dike S."/>
            <person name="Dedhia N."/>
            <person name="Preston R."/>
            <person name="Balija V."/>
            <person name="McCombie W.R."/>
            <person name="Chow T."/>
            <person name="Chen H."/>
            <person name="Chung M."/>
            <person name="Chen C."/>
            <person name="Shaw J."/>
            <person name="Wu H."/>
            <person name="Hsiao K."/>
            <person name="Chao Y."/>
            <person name="Chu M."/>
            <person name="Cheng C."/>
            <person name="Hour A."/>
            <person name="Lee P."/>
            <person name="Lin S."/>
            <person name="Lin Y."/>
            <person name="Liou J."/>
            <person name="Liu S."/>
            <person name="Hsing Y."/>
            <person name="Raghuvanshi S."/>
            <person name="Mohanty A."/>
            <person name="Bharti A.K."/>
            <person name="Gaur A."/>
            <person name="Gupta V."/>
            <person name="Kumar D."/>
            <person name="Ravi V."/>
            <person name="Vij S."/>
            <person name="Kapur A."/>
            <person name="Khurana P."/>
            <person name="Khurana P."/>
            <person name="Khurana J.P."/>
            <person name="Tyagi A.K."/>
            <person name="Gaikwad K."/>
            <person name="Singh A."/>
            <person name="Dalal V."/>
            <person name="Srivastava S."/>
            <person name="Dixit A."/>
            <person name="Pal A.K."/>
            <person name="Ghazi I.A."/>
            <person name="Yadav M."/>
            <person name="Pandit A."/>
            <person name="Bhargava A."/>
            <person name="Sureshbabu K."/>
            <person name="Batra K."/>
            <person name="Sharma T.R."/>
            <person name="Mohapatra T."/>
            <person name="Singh N.K."/>
            <person name="Messing J."/>
            <person name="Nelson A.B."/>
            <person name="Fuks G."/>
            <person name="Kavchok S."/>
            <person name="Keizer G."/>
            <person name="Linton E."/>
            <person name="Llaca V."/>
            <person name="Song R."/>
            <person name="Tanyolac B."/>
            <person name="Young S."/>
            <person name="Ho-Il K."/>
            <person name="Hahn J.H."/>
            <person name="Sangsakoo G."/>
            <person name="Vanavichit A."/>
            <person name="de Mattos Luiz.A.T."/>
            <person name="Zimmer P.D."/>
            <person name="Malone G."/>
            <person name="Dellagostin O."/>
            <person name="de Oliveira A.C."/>
            <person name="Bevan M."/>
            <person name="Bancroft I."/>
            <person name="Minx P."/>
            <person name="Cordum H."/>
            <person name="Wilson R."/>
            <person name="Cheng Z."/>
            <person name="Jin W."/>
            <person name="Jiang J."/>
            <person name="Leong S.A."/>
            <person name="Iwama H."/>
            <person name="Gojobori T."/>
            <person name="Itoh T."/>
            <person name="Niimura Y."/>
            <person name="Fujii Y."/>
            <person name="Habara T."/>
            <person name="Sakai H."/>
            <person name="Sato Y."/>
            <person name="Wilson G."/>
            <person name="Kumar K."/>
            <person name="McCouch S."/>
            <person name="Juretic N."/>
            <person name="Hoen D."/>
            <person name="Wright S."/>
            <person name="Bruskiewich R."/>
            <person name="Bureau T."/>
            <person name="Miyao A."/>
            <person name="Hirochika H."/>
            <person name="Nishikawa T."/>
            <person name="Kadowaki K."/>
            <person name="Sugiura M."/>
            <person name="Burr B."/>
            <person name="Sasaki T."/>
        </authorList>
    </citation>
    <scope>NUCLEOTIDE SEQUENCE [LARGE SCALE GENOMIC DNA]</scope>
    <source>
        <strain evidence="3">cv. Nipponbare</strain>
    </source>
</reference>
<evidence type="ECO:0000256" key="1">
    <source>
        <dbReference type="SAM" id="MobiDB-lite"/>
    </source>
</evidence>
<feature type="region of interest" description="Disordered" evidence="1">
    <location>
        <begin position="74"/>
        <end position="95"/>
    </location>
</feature>
<accession>Q10J42</accession>
<feature type="region of interest" description="Disordered" evidence="1">
    <location>
        <begin position="1"/>
        <end position="31"/>
    </location>
</feature>
<feature type="compositionally biased region" description="Low complexity" evidence="1">
    <location>
        <begin position="79"/>
        <end position="90"/>
    </location>
</feature>
<feature type="region of interest" description="Disordered" evidence="1">
    <location>
        <begin position="146"/>
        <end position="175"/>
    </location>
</feature>
<evidence type="ECO:0000313" key="3">
    <source>
        <dbReference type="Proteomes" id="UP000000763"/>
    </source>
</evidence>
<proteinExistence type="predicted"/>
<dbReference type="EMBL" id="AC147802">
    <property type="protein sequence ID" value="AAU89220.1"/>
    <property type="molecule type" value="Genomic_DNA"/>
</dbReference>
<dbReference type="AlphaFoldDB" id="Q10J42"/>
<reference evidence="3" key="2">
    <citation type="journal article" date="2008" name="Nucleic Acids Res.">
        <title>The rice annotation project database (RAP-DB): 2008 update.</title>
        <authorList>
            <consortium name="The rice annotation project (RAP)"/>
        </authorList>
    </citation>
    <scope>GENOME REANNOTATION</scope>
    <source>
        <strain evidence="3">cv. Nipponbare</strain>
    </source>
</reference>
<organism evidence="2 3">
    <name type="scientific">Oryza sativa subsp. japonica</name>
    <name type="common">Rice</name>
    <dbReference type="NCBI Taxonomy" id="39947"/>
    <lineage>
        <taxon>Eukaryota</taxon>
        <taxon>Viridiplantae</taxon>
        <taxon>Streptophyta</taxon>
        <taxon>Embryophyta</taxon>
        <taxon>Tracheophyta</taxon>
        <taxon>Spermatophyta</taxon>
        <taxon>Magnoliopsida</taxon>
        <taxon>Liliopsida</taxon>
        <taxon>Poales</taxon>
        <taxon>Poaceae</taxon>
        <taxon>BOP clade</taxon>
        <taxon>Oryzoideae</taxon>
        <taxon>Oryzeae</taxon>
        <taxon>Oryzinae</taxon>
        <taxon>Oryza</taxon>
        <taxon>Oryza sativa</taxon>
    </lineage>
</organism>
<protein>
    <submittedName>
        <fullName evidence="2">Uncharacterized protein</fullName>
    </submittedName>
</protein>
<gene>
    <name evidence="2" type="ORF">OSJNBb0013C14.7</name>
</gene>
<sequence>MALSPLPYSPQSSSYNSMQPQPRPTHDPEPYYSLELSLYGYFPTSPLDYPSSPSSRSSSVYSPSSLGIPFSSGSPPSYPHITSSSSSYSPSSPPYAPTSLLYSLGSGLWHDDDVLRLHMPSPEYCYCCSTSLELCRCPAGTGNLTMSPSSPPRYDYEPMEFGDSNFTEPNKAGEN</sequence>
<name>Q10J42_ORYSJ</name>
<dbReference type="Proteomes" id="UP000000763">
    <property type="component" value="Chromosome 3"/>
</dbReference>
<feature type="compositionally biased region" description="Low complexity" evidence="1">
    <location>
        <begin position="1"/>
        <end position="20"/>
    </location>
</feature>